<protein>
    <submittedName>
        <fullName evidence="2">Uncharacterized protein</fullName>
    </submittedName>
</protein>
<evidence type="ECO:0000313" key="3">
    <source>
        <dbReference type="Proteomes" id="UP000472710"/>
    </source>
</evidence>
<proteinExistence type="predicted"/>
<keyword evidence="3" id="KW-1185">Reference proteome</keyword>
<gene>
    <name evidence="2" type="ORF">Sdia_36340</name>
</gene>
<name>A0ABQ1CRV1_STRDI</name>
<evidence type="ECO:0000256" key="1">
    <source>
        <dbReference type="SAM" id="MobiDB-lite"/>
    </source>
</evidence>
<accession>A0ABQ1CRV1</accession>
<sequence length="146" mass="15827">MSVLPRAIPPKFTKQLRDALAQAGVRCVPTLKPGSSIALSLTHQGRPWEVRYIAQEANDLPVWQLVGPGQERGPLALTEDVVATITAPPPAPAPPAPGTSSRAPRTHLGFPVPEFVRANWHSERAYWWRLGVATAVGKLPANRPRP</sequence>
<feature type="region of interest" description="Disordered" evidence="1">
    <location>
        <begin position="85"/>
        <end position="105"/>
    </location>
</feature>
<feature type="compositionally biased region" description="Pro residues" evidence="1">
    <location>
        <begin position="87"/>
        <end position="97"/>
    </location>
</feature>
<organism evidence="2 3">
    <name type="scientific">Streptomyces diastaticus subsp. diastaticus</name>
    <dbReference type="NCBI Taxonomy" id="68040"/>
    <lineage>
        <taxon>Bacteria</taxon>
        <taxon>Bacillati</taxon>
        <taxon>Actinomycetota</taxon>
        <taxon>Actinomycetes</taxon>
        <taxon>Kitasatosporales</taxon>
        <taxon>Streptomycetaceae</taxon>
        <taxon>Streptomyces</taxon>
        <taxon>Streptomyces diastaticus group</taxon>
    </lineage>
</organism>
<dbReference type="EMBL" id="BLLN01000004">
    <property type="protein sequence ID" value="GFH72866.1"/>
    <property type="molecule type" value="Genomic_DNA"/>
</dbReference>
<dbReference type="Proteomes" id="UP000472710">
    <property type="component" value="Unassembled WGS sequence"/>
</dbReference>
<reference evidence="2 3" key="1">
    <citation type="submission" date="2020-02" db="EMBL/GenBank/DDBJ databases">
        <title>Whole genome shotgun sequence of Streptomyces diastaticus subsp. diastaticus NBRC 13412.</title>
        <authorList>
            <person name="Ichikawa N."/>
            <person name="Komaki H."/>
            <person name="Tamura T."/>
        </authorList>
    </citation>
    <scope>NUCLEOTIDE SEQUENCE [LARGE SCALE GENOMIC DNA]</scope>
    <source>
        <strain evidence="2 3">NBRC 13412</strain>
    </source>
</reference>
<dbReference type="RefSeq" id="WP_189500828.1">
    <property type="nucleotide sequence ID" value="NZ_BLLN01000004.1"/>
</dbReference>
<dbReference type="GeneID" id="95073499"/>
<comment type="caution">
    <text evidence="2">The sequence shown here is derived from an EMBL/GenBank/DDBJ whole genome shotgun (WGS) entry which is preliminary data.</text>
</comment>
<evidence type="ECO:0000313" key="2">
    <source>
        <dbReference type="EMBL" id="GFH72866.1"/>
    </source>
</evidence>